<dbReference type="HOGENOM" id="CLU_179059_0_0_4"/>
<dbReference type="Proteomes" id="UP000008332">
    <property type="component" value="Chromosome"/>
</dbReference>
<evidence type="ECO:0008006" key="3">
    <source>
        <dbReference type="Google" id="ProtNLM"/>
    </source>
</evidence>
<dbReference type="eggNOG" id="ENOG502ZVS6">
    <property type="taxonomic scope" value="Bacteria"/>
</dbReference>
<reference evidence="2" key="1">
    <citation type="submission" date="2006-02" db="EMBL/GenBank/DDBJ databases">
        <title>Complete sequence of chromosome of Rhodoferax ferrireducens DSM 15236.</title>
        <authorList>
            <person name="Copeland A."/>
            <person name="Lucas S."/>
            <person name="Lapidus A."/>
            <person name="Barry K."/>
            <person name="Detter J.C."/>
            <person name="Glavina del Rio T."/>
            <person name="Hammon N."/>
            <person name="Israni S."/>
            <person name="Pitluck S."/>
            <person name="Brettin T."/>
            <person name="Bruce D."/>
            <person name="Han C."/>
            <person name="Tapia R."/>
            <person name="Gilna P."/>
            <person name="Kiss H."/>
            <person name="Schmutz J."/>
            <person name="Larimer F."/>
            <person name="Land M."/>
            <person name="Kyrpides N."/>
            <person name="Ivanova N."/>
            <person name="Richardson P."/>
        </authorList>
    </citation>
    <scope>NUCLEOTIDE SEQUENCE [LARGE SCALE GENOMIC DNA]</scope>
    <source>
        <strain evidence="2">ATCC BAA-621 / DSM 15236 / T118</strain>
    </source>
</reference>
<proteinExistence type="predicted"/>
<accession>Q21W95</accession>
<dbReference type="EMBL" id="CP000267">
    <property type="protein sequence ID" value="ABD69958.1"/>
    <property type="molecule type" value="Genomic_DNA"/>
</dbReference>
<name>Q21W95_ALBFT</name>
<keyword evidence="2" id="KW-1185">Reference proteome</keyword>
<protein>
    <recommendedName>
        <fullName evidence="3">YqjK-like protein</fullName>
    </recommendedName>
</protein>
<dbReference type="RefSeq" id="WP_011464526.1">
    <property type="nucleotide sequence ID" value="NC_007908.1"/>
</dbReference>
<evidence type="ECO:0000313" key="2">
    <source>
        <dbReference type="Proteomes" id="UP000008332"/>
    </source>
</evidence>
<organism evidence="1 2">
    <name type="scientific">Albidiferax ferrireducens (strain ATCC BAA-621 / DSM 15236 / T118)</name>
    <name type="common">Rhodoferax ferrireducens</name>
    <dbReference type="NCBI Taxonomy" id="338969"/>
    <lineage>
        <taxon>Bacteria</taxon>
        <taxon>Pseudomonadati</taxon>
        <taxon>Pseudomonadota</taxon>
        <taxon>Betaproteobacteria</taxon>
        <taxon>Burkholderiales</taxon>
        <taxon>Comamonadaceae</taxon>
        <taxon>Rhodoferax</taxon>
    </lineage>
</organism>
<dbReference type="InterPro" id="IPR025612">
    <property type="entry name" value="YqjK"/>
</dbReference>
<sequence length="101" mass="11774">MNNDDLVLRQQRLLVRSAQLRLLLADQAQVLQRPLALADQAQSGLQWLYRNPQWPLGALALVVLVRPRRAIVWGGRLWWAWKTFKQTQKWLAKQPLQGRSP</sequence>
<dbReference type="STRING" id="338969.Rfer_2236"/>
<dbReference type="KEGG" id="rfr:Rfer_2236"/>
<gene>
    <name evidence="1" type="ordered locus">Rfer_2236</name>
</gene>
<dbReference type="Pfam" id="PF13997">
    <property type="entry name" value="YqjK"/>
    <property type="match status" value="1"/>
</dbReference>
<dbReference type="AlphaFoldDB" id="Q21W95"/>
<evidence type="ECO:0000313" key="1">
    <source>
        <dbReference type="EMBL" id="ABD69958.1"/>
    </source>
</evidence>